<feature type="transmembrane region" description="Helical" evidence="1">
    <location>
        <begin position="218"/>
        <end position="245"/>
    </location>
</feature>
<dbReference type="EMBL" id="BART01006372">
    <property type="protein sequence ID" value="GAG62315.1"/>
    <property type="molecule type" value="Genomic_DNA"/>
</dbReference>
<gene>
    <name evidence="2" type="ORF">S01H4_14523</name>
</gene>
<keyword evidence="1" id="KW-0472">Membrane</keyword>
<organism evidence="2">
    <name type="scientific">marine sediment metagenome</name>
    <dbReference type="NCBI Taxonomy" id="412755"/>
    <lineage>
        <taxon>unclassified sequences</taxon>
        <taxon>metagenomes</taxon>
        <taxon>ecological metagenomes</taxon>
    </lineage>
</organism>
<feature type="transmembrane region" description="Helical" evidence="1">
    <location>
        <begin position="119"/>
        <end position="142"/>
    </location>
</feature>
<name>X0Z047_9ZZZZ</name>
<evidence type="ECO:0000313" key="2">
    <source>
        <dbReference type="EMBL" id="GAG62315.1"/>
    </source>
</evidence>
<keyword evidence="1" id="KW-1133">Transmembrane helix</keyword>
<feature type="transmembrane region" description="Helical" evidence="1">
    <location>
        <begin position="89"/>
        <end position="113"/>
    </location>
</feature>
<protein>
    <submittedName>
        <fullName evidence="2">Uncharacterized protein</fullName>
    </submittedName>
</protein>
<keyword evidence="1" id="KW-0812">Transmembrane</keyword>
<feature type="transmembrane region" description="Helical" evidence="1">
    <location>
        <begin position="30"/>
        <end position="52"/>
    </location>
</feature>
<evidence type="ECO:0000256" key="1">
    <source>
        <dbReference type="SAM" id="Phobius"/>
    </source>
</evidence>
<sequence>MSNLEKQGKVKKESKYILESSQRKVFIEKILPTLLIGSIIWLIGEIVFSFFFSEAQLTGTFLAFYISMIVVGAVLFLLLYFVAKSNKILLGLVIFFLFCFIAGIISIPIVIFTEYLPQVHMFVSLAVGANSIVYIIALALRYRYFAKGYIWAHVVLFIFGFLLVEIVFIIVFNIQNYLLTIPITFAYICVVVLTVMFYGSKAVKKADKIPWLLVAYKILGMMLLVIFIAILFVVIVLIIIALAIICGDGNINFSGIGSIGSGTRKKKKKEKS</sequence>
<feature type="transmembrane region" description="Helical" evidence="1">
    <location>
        <begin position="149"/>
        <end position="171"/>
    </location>
</feature>
<proteinExistence type="predicted"/>
<feature type="transmembrane region" description="Helical" evidence="1">
    <location>
        <begin position="177"/>
        <end position="198"/>
    </location>
</feature>
<reference evidence="2" key="1">
    <citation type="journal article" date="2014" name="Front. Microbiol.">
        <title>High frequency of phylogenetically diverse reductive dehalogenase-homologous genes in deep subseafloor sedimentary metagenomes.</title>
        <authorList>
            <person name="Kawai M."/>
            <person name="Futagami T."/>
            <person name="Toyoda A."/>
            <person name="Takaki Y."/>
            <person name="Nishi S."/>
            <person name="Hori S."/>
            <person name="Arai W."/>
            <person name="Tsubouchi T."/>
            <person name="Morono Y."/>
            <person name="Uchiyama I."/>
            <person name="Ito T."/>
            <person name="Fujiyama A."/>
            <person name="Inagaki F."/>
            <person name="Takami H."/>
        </authorList>
    </citation>
    <scope>NUCLEOTIDE SEQUENCE</scope>
    <source>
        <strain evidence="2">Expedition CK06-06</strain>
    </source>
</reference>
<comment type="caution">
    <text evidence="2">The sequence shown here is derived from an EMBL/GenBank/DDBJ whole genome shotgun (WGS) entry which is preliminary data.</text>
</comment>
<dbReference type="AlphaFoldDB" id="X0Z047"/>
<feature type="transmembrane region" description="Helical" evidence="1">
    <location>
        <begin position="64"/>
        <end position="82"/>
    </location>
</feature>
<accession>X0Z047</accession>